<protein>
    <submittedName>
        <fullName evidence="2">Uncharacterized protein</fullName>
    </submittedName>
</protein>
<keyword evidence="1" id="KW-1133">Transmembrane helix</keyword>
<keyword evidence="1" id="KW-0472">Membrane</keyword>
<feature type="transmembrane region" description="Helical" evidence="1">
    <location>
        <begin position="108"/>
        <end position="128"/>
    </location>
</feature>
<feature type="transmembrane region" description="Helical" evidence="1">
    <location>
        <begin position="27"/>
        <end position="45"/>
    </location>
</feature>
<gene>
    <name evidence="2" type="ORF">DWU89_08495</name>
</gene>
<feature type="transmembrane region" description="Helical" evidence="1">
    <location>
        <begin position="57"/>
        <end position="82"/>
    </location>
</feature>
<organism evidence="2 3">
    <name type="scientific">Parabacteroides acidifaciens</name>
    <dbReference type="NCBI Taxonomy" id="2290935"/>
    <lineage>
        <taxon>Bacteria</taxon>
        <taxon>Pseudomonadati</taxon>
        <taxon>Bacteroidota</taxon>
        <taxon>Bacteroidia</taxon>
        <taxon>Bacteroidales</taxon>
        <taxon>Tannerellaceae</taxon>
        <taxon>Parabacteroides</taxon>
    </lineage>
</organism>
<proteinExistence type="predicted"/>
<comment type="caution">
    <text evidence="2">The sequence shown here is derived from an EMBL/GenBank/DDBJ whole genome shotgun (WGS) entry which is preliminary data.</text>
</comment>
<dbReference type="EMBL" id="QREV01000015">
    <property type="protein sequence ID" value="RDU49557.1"/>
    <property type="molecule type" value="Genomic_DNA"/>
</dbReference>
<keyword evidence="1" id="KW-0812">Transmembrane</keyword>
<evidence type="ECO:0000256" key="1">
    <source>
        <dbReference type="SAM" id="Phobius"/>
    </source>
</evidence>
<dbReference type="RefSeq" id="WP_115499222.1">
    <property type="nucleotide sequence ID" value="NZ_JACRTI010000015.1"/>
</dbReference>
<evidence type="ECO:0000313" key="2">
    <source>
        <dbReference type="EMBL" id="RDU49557.1"/>
    </source>
</evidence>
<sequence length="134" mass="15805">MNFFDYMYCRLYWWNTKMIKEKKTPTFYSIVGLSVFQSFGIIPIMDICGISIGNSTYINAVLSISHFYLVLGIIVLIVDLIYYNKKKRKKLYTTFANLTVDKKKKLDILCLSYILIIIVSNILLSNYMRFRYEG</sequence>
<reference evidence="2 3" key="1">
    <citation type="submission" date="2018-07" db="EMBL/GenBank/DDBJ databases">
        <title>Parabacteroides acidifaciens nov. sp., isolated from human feces.</title>
        <authorList>
            <person name="Wang Y.J."/>
        </authorList>
    </citation>
    <scope>NUCLEOTIDE SEQUENCE [LARGE SCALE GENOMIC DNA]</scope>
    <source>
        <strain evidence="2 3">426-9</strain>
    </source>
</reference>
<dbReference type="AlphaFoldDB" id="A0A3D8HG58"/>
<evidence type="ECO:0000313" key="3">
    <source>
        <dbReference type="Proteomes" id="UP000256321"/>
    </source>
</evidence>
<accession>A0A3D8HG58</accession>
<dbReference type="Proteomes" id="UP000256321">
    <property type="component" value="Unassembled WGS sequence"/>
</dbReference>
<name>A0A3D8HG58_9BACT</name>